<dbReference type="InterPro" id="IPR036291">
    <property type="entry name" value="NAD(P)-bd_dom_sf"/>
</dbReference>
<dbReference type="PANTHER" id="PTHR22604:SF105">
    <property type="entry name" value="TRANS-1,2-DIHYDROBENZENE-1,2-DIOL DEHYDROGENASE"/>
    <property type="match status" value="1"/>
</dbReference>
<organism evidence="5 6">
    <name type="scientific">Paucilactobacillus suebicus DSM 5007 = KCTC 3549</name>
    <dbReference type="NCBI Taxonomy" id="1423807"/>
    <lineage>
        <taxon>Bacteria</taxon>
        <taxon>Bacillati</taxon>
        <taxon>Bacillota</taxon>
        <taxon>Bacilli</taxon>
        <taxon>Lactobacillales</taxon>
        <taxon>Lactobacillaceae</taxon>
        <taxon>Paucilactobacillus</taxon>
    </lineage>
</organism>
<feature type="domain" description="GFO/IDH/MocA-like oxidoreductase" evidence="4">
    <location>
        <begin position="161"/>
        <end position="267"/>
    </location>
</feature>
<evidence type="ECO:0000313" key="6">
    <source>
        <dbReference type="Proteomes" id="UP000051820"/>
    </source>
</evidence>
<dbReference type="STRING" id="1423807.FD16_GL000805"/>
<dbReference type="Proteomes" id="UP000051820">
    <property type="component" value="Unassembled WGS sequence"/>
</dbReference>
<gene>
    <name evidence="5" type="ORF">FD16_GL000805</name>
</gene>
<dbReference type="GO" id="GO:0000166">
    <property type="term" value="F:nucleotide binding"/>
    <property type="evidence" value="ECO:0007669"/>
    <property type="project" value="InterPro"/>
</dbReference>
<dbReference type="SUPFAM" id="SSF51735">
    <property type="entry name" value="NAD(P)-binding Rossmann-fold domains"/>
    <property type="match status" value="1"/>
</dbReference>
<comment type="similarity">
    <text evidence="1">Belongs to the Gfo/Idh/MocA family.</text>
</comment>
<evidence type="ECO:0000259" key="3">
    <source>
        <dbReference type="Pfam" id="PF01408"/>
    </source>
</evidence>
<comment type="caution">
    <text evidence="5">The sequence shown here is derived from an EMBL/GenBank/DDBJ whole genome shotgun (WGS) entry which is preliminary data.</text>
</comment>
<dbReference type="GO" id="GO:0016491">
    <property type="term" value="F:oxidoreductase activity"/>
    <property type="evidence" value="ECO:0007669"/>
    <property type="project" value="UniProtKB-KW"/>
</dbReference>
<accession>A0A0R1W734</accession>
<feature type="domain" description="Gfo/Idh/MocA-like oxidoreductase N-terminal" evidence="3">
    <location>
        <begin position="35"/>
        <end position="150"/>
    </location>
</feature>
<evidence type="ECO:0000259" key="4">
    <source>
        <dbReference type="Pfam" id="PF22725"/>
    </source>
</evidence>
<dbReference type="Pfam" id="PF01408">
    <property type="entry name" value="GFO_IDH_MocA"/>
    <property type="match status" value="1"/>
</dbReference>
<dbReference type="eggNOG" id="COG0673">
    <property type="taxonomic scope" value="Bacteria"/>
</dbReference>
<dbReference type="EMBL" id="AZGF01000002">
    <property type="protein sequence ID" value="KRM13330.1"/>
    <property type="molecule type" value="Genomic_DNA"/>
</dbReference>
<dbReference type="Gene3D" id="3.30.360.10">
    <property type="entry name" value="Dihydrodipicolinate Reductase, domain 2"/>
    <property type="match status" value="1"/>
</dbReference>
<dbReference type="PATRIC" id="fig|1423807.3.peg.817"/>
<dbReference type="AlphaFoldDB" id="A0A0R1W734"/>
<evidence type="ECO:0000313" key="5">
    <source>
        <dbReference type="EMBL" id="KRM13330.1"/>
    </source>
</evidence>
<dbReference type="PANTHER" id="PTHR22604">
    <property type="entry name" value="OXIDOREDUCTASES"/>
    <property type="match status" value="1"/>
</dbReference>
<name>A0A0R1W734_9LACO</name>
<evidence type="ECO:0000256" key="2">
    <source>
        <dbReference type="ARBA" id="ARBA00023002"/>
    </source>
</evidence>
<keyword evidence="2" id="KW-0560">Oxidoreductase</keyword>
<proteinExistence type="inferred from homology"/>
<evidence type="ECO:0000256" key="1">
    <source>
        <dbReference type="ARBA" id="ARBA00010928"/>
    </source>
</evidence>
<dbReference type="Pfam" id="PF22725">
    <property type="entry name" value="GFO_IDH_MocA_C3"/>
    <property type="match status" value="1"/>
</dbReference>
<protein>
    <submittedName>
        <fullName evidence="5">Oxidoreductase</fullName>
    </submittedName>
</protein>
<dbReference type="Gene3D" id="3.40.50.720">
    <property type="entry name" value="NAD(P)-binding Rossmann-like Domain"/>
    <property type="match status" value="1"/>
</dbReference>
<dbReference type="SUPFAM" id="SSF55347">
    <property type="entry name" value="Glyceraldehyde-3-phosphate dehydrogenase-like, C-terminal domain"/>
    <property type="match status" value="1"/>
</dbReference>
<dbReference type="InterPro" id="IPR000683">
    <property type="entry name" value="Gfo/Idh/MocA-like_OxRdtase_N"/>
</dbReference>
<reference evidence="5 6" key="1">
    <citation type="journal article" date="2015" name="Genome Announc.">
        <title>Expanding the biotechnology potential of lactobacilli through comparative genomics of 213 strains and associated genera.</title>
        <authorList>
            <person name="Sun Z."/>
            <person name="Harris H.M."/>
            <person name="McCann A."/>
            <person name="Guo C."/>
            <person name="Argimon S."/>
            <person name="Zhang W."/>
            <person name="Yang X."/>
            <person name="Jeffery I.B."/>
            <person name="Cooney J.C."/>
            <person name="Kagawa T.F."/>
            <person name="Liu W."/>
            <person name="Song Y."/>
            <person name="Salvetti E."/>
            <person name="Wrobel A."/>
            <person name="Rasinkangas P."/>
            <person name="Parkhill J."/>
            <person name="Rea M.C."/>
            <person name="O'Sullivan O."/>
            <person name="Ritari J."/>
            <person name="Douillard F.P."/>
            <person name="Paul Ross R."/>
            <person name="Yang R."/>
            <person name="Briner A.E."/>
            <person name="Felis G.E."/>
            <person name="de Vos W.M."/>
            <person name="Barrangou R."/>
            <person name="Klaenhammer T.R."/>
            <person name="Caufield P.W."/>
            <person name="Cui Y."/>
            <person name="Zhang H."/>
            <person name="O'Toole P.W."/>
        </authorList>
    </citation>
    <scope>NUCLEOTIDE SEQUENCE [LARGE SCALE GENOMIC DNA]</scope>
    <source>
        <strain evidence="5 6">DSM 5007</strain>
    </source>
</reference>
<dbReference type="InterPro" id="IPR055170">
    <property type="entry name" value="GFO_IDH_MocA-like_dom"/>
</dbReference>
<sequence>MNNIGYQTHYYFQIYGGMIFLKANTKEIMKMKSYNWAIVGPGRIAEDFCSEFPSEQTLYGVASSHDPNKAKQFAKKFNIKHTYQDYEDLLNDPQVDIVYVATTNNFHFDNIKHALTAGKHVFSEKPVTLNTSQLQELITISKEKHLILMEAQTIYHMPLYDKLTEFIRDQQLGQLKSIQVSFGMHIDKTQTKDRLLNPNLAGGALLDMGIYAISFARRFMTAAPKLVATQMVPTSTGVDDVSTYLLTNDNNELCTMNFNMLADMPTIGYVIYENGYFIIENYLRPENAVFINADTGGKQLIIAGKTDIAMGYEALDMAKAVETGDNDTLDWTVQTMNVMTQARKDWDFKYPNE</sequence>
<dbReference type="InterPro" id="IPR050984">
    <property type="entry name" value="Gfo/Idh/MocA_domain"/>
</dbReference>
<keyword evidence="6" id="KW-1185">Reference proteome</keyword>